<accession>A0A1G2SEP3</accession>
<dbReference type="Pfam" id="PF01381">
    <property type="entry name" value="HTH_3"/>
    <property type="match status" value="1"/>
</dbReference>
<dbReference type="Proteomes" id="UP000177987">
    <property type="component" value="Unassembled WGS sequence"/>
</dbReference>
<evidence type="ECO:0000259" key="1">
    <source>
        <dbReference type="PROSITE" id="PS50943"/>
    </source>
</evidence>
<dbReference type="PROSITE" id="PS50943">
    <property type="entry name" value="HTH_CROC1"/>
    <property type="match status" value="1"/>
</dbReference>
<proteinExistence type="predicted"/>
<dbReference type="InterPro" id="IPR010982">
    <property type="entry name" value="Lambda_DNA-bd_dom_sf"/>
</dbReference>
<reference evidence="2 3" key="1">
    <citation type="journal article" date="2016" name="Nat. Commun.">
        <title>Thousands of microbial genomes shed light on interconnected biogeochemical processes in an aquifer system.</title>
        <authorList>
            <person name="Anantharaman K."/>
            <person name="Brown C.T."/>
            <person name="Hug L.A."/>
            <person name="Sharon I."/>
            <person name="Castelle C.J."/>
            <person name="Probst A.J."/>
            <person name="Thomas B.C."/>
            <person name="Singh A."/>
            <person name="Wilkins M.J."/>
            <person name="Karaoz U."/>
            <person name="Brodie E.L."/>
            <person name="Williams K.H."/>
            <person name="Hubbard S.S."/>
            <person name="Banfield J.F."/>
        </authorList>
    </citation>
    <scope>NUCLEOTIDE SEQUENCE [LARGE SCALE GENOMIC DNA]</scope>
</reference>
<dbReference type="SUPFAM" id="SSF47413">
    <property type="entry name" value="lambda repressor-like DNA-binding domains"/>
    <property type="match status" value="1"/>
</dbReference>
<dbReference type="GO" id="GO:0003677">
    <property type="term" value="F:DNA binding"/>
    <property type="evidence" value="ECO:0007669"/>
    <property type="project" value="InterPro"/>
</dbReference>
<dbReference type="Gene3D" id="1.10.260.40">
    <property type="entry name" value="lambda repressor-like DNA-binding domains"/>
    <property type="match status" value="1"/>
</dbReference>
<dbReference type="STRING" id="1802727.A2937_04010"/>
<sequence length="94" mass="10718">MKTTTKTKTLRQVLDKALKSPEFKEAYNEEIFRLKMAAEIKSLRLQKKLTQETFAKKAHMPQSVVARIESGRYSISLDTLNRVAHALGKKVQLG</sequence>
<gene>
    <name evidence="2" type="ORF">A2937_04010</name>
</gene>
<dbReference type="AlphaFoldDB" id="A0A1G2SEP3"/>
<dbReference type="SMART" id="SM00530">
    <property type="entry name" value="HTH_XRE"/>
    <property type="match status" value="1"/>
</dbReference>
<dbReference type="EMBL" id="MHUW01000019">
    <property type="protein sequence ID" value="OHA83288.1"/>
    <property type="molecule type" value="Genomic_DNA"/>
</dbReference>
<protein>
    <recommendedName>
        <fullName evidence="1">HTH cro/C1-type domain-containing protein</fullName>
    </recommendedName>
</protein>
<name>A0A1G2SEP3_9BACT</name>
<comment type="caution">
    <text evidence="2">The sequence shown here is derived from an EMBL/GenBank/DDBJ whole genome shotgun (WGS) entry which is preliminary data.</text>
</comment>
<feature type="domain" description="HTH cro/C1-type" evidence="1">
    <location>
        <begin position="40"/>
        <end position="93"/>
    </location>
</feature>
<evidence type="ECO:0000313" key="2">
    <source>
        <dbReference type="EMBL" id="OHA83288.1"/>
    </source>
</evidence>
<dbReference type="InterPro" id="IPR001387">
    <property type="entry name" value="Cro/C1-type_HTH"/>
</dbReference>
<evidence type="ECO:0000313" key="3">
    <source>
        <dbReference type="Proteomes" id="UP000177987"/>
    </source>
</evidence>
<dbReference type="CDD" id="cd00093">
    <property type="entry name" value="HTH_XRE"/>
    <property type="match status" value="1"/>
</dbReference>
<organism evidence="2 3">
    <name type="scientific">Candidatus Yonathbacteria bacterium RIFCSPLOWO2_01_FULL_47_33b</name>
    <dbReference type="NCBI Taxonomy" id="1802727"/>
    <lineage>
        <taxon>Bacteria</taxon>
        <taxon>Candidatus Yonathiibacteriota</taxon>
    </lineage>
</organism>